<comment type="caution">
    <text evidence="1">The sequence shown here is derived from an EMBL/GenBank/DDBJ whole genome shotgun (WGS) entry which is preliminary data.</text>
</comment>
<dbReference type="Proteomes" id="UP001346869">
    <property type="component" value="Unassembled WGS sequence"/>
</dbReference>
<keyword evidence="2" id="KW-1185">Reference proteome</keyword>
<accession>A0AAN8AMR3</accession>
<dbReference type="AlphaFoldDB" id="A0AAN8AMR3"/>
<protein>
    <submittedName>
        <fullName evidence="1">Uncharacterized protein</fullName>
    </submittedName>
</protein>
<sequence>MSSGLLSSSLGPAFPCHSLCSRPPPPQQAFVTDGGIRSCITTIDKIKISCRDTAAKDYIINLTSHAFALHHSLRTRNIPDSGVYTTVTMVFLLLWFLLPCAQACDVIL</sequence>
<reference evidence="1 2" key="2">
    <citation type="journal article" date="2023" name="Mol. Biol. Evol.">
        <title>Genomics of Secondarily Temperate Adaptation in the Only Non-Antarctic Icefish.</title>
        <authorList>
            <person name="Rivera-Colon A.G."/>
            <person name="Rayamajhi N."/>
            <person name="Minhas B.F."/>
            <person name="Madrigal G."/>
            <person name="Bilyk K.T."/>
            <person name="Yoon V."/>
            <person name="Hune M."/>
            <person name="Gregory S."/>
            <person name="Cheng C.H.C."/>
            <person name="Catchen J.M."/>
        </authorList>
    </citation>
    <scope>NUCLEOTIDE SEQUENCE [LARGE SCALE GENOMIC DNA]</scope>
    <source>
        <strain evidence="1">JMC-PN-2008</strain>
    </source>
</reference>
<gene>
    <name evidence="1" type="ORF">PBY51_017409</name>
</gene>
<dbReference type="EMBL" id="JAUZQC010000012">
    <property type="protein sequence ID" value="KAK5861974.1"/>
    <property type="molecule type" value="Genomic_DNA"/>
</dbReference>
<proteinExistence type="predicted"/>
<organism evidence="1 2">
    <name type="scientific">Eleginops maclovinus</name>
    <name type="common">Patagonian blennie</name>
    <name type="synonym">Eleginus maclovinus</name>
    <dbReference type="NCBI Taxonomy" id="56733"/>
    <lineage>
        <taxon>Eukaryota</taxon>
        <taxon>Metazoa</taxon>
        <taxon>Chordata</taxon>
        <taxon>Craniata</taxon>
        <taxon>Vertebrata</taxon>
        <taxon>Euteleostomi</taxon>
        <taxon>Actinopterygii</taxon>
        <taxon>Neopterygii</taxon>
        <taxon>Teleostei</taxon>
        <taxon>Neoteleostei</taxon>
        <taxon>Acanthomorphata</taxon>
        <taxon>Eupercaria</taxon>
        <taxon>Perciformes</taxon>
        <taxon>Notothenioidei</taxon>
        <taxon>Eleginopidae</taxon>
        <taxon>Eleginops</taxon>
    </lineage>
</organism>
<reference evidence="1 2" key="1">
    <citation type="journal article" date="2023" name="Genes (Basel)">
        <title>Chromosome-Level Genome Assembly and Circadian Gene Repertoire of the Patagonia Blennie Eleginops maclovinus-The Closest Ancestral Proxy of Antarctic Cryonotothenioids.</title>
        <authorList>
            <person name="Cheng C.C."/>
            <person name="Rivera-Colon A.G."/>
            <person name="Minhas B.F."/>
            <person name="Wilson L."/>
            <person name="Rayamajhi N."/>
            <person name="Vargas-Chacoff L."/>
            <person name="Catchen J.M."/>
        </authorList>
    </citation>
    <scope>NUCLEOTIDE SEQUENCE [LARGE SCALE GENOMIC DNA]</scope>
    <source>
        <strain evidence="1">JMC-PN-2008</strain>
    </source>
</reference>
<evidence type="ECO:0000313" key="1">
    <source>
        <dbReference type="EMBL" id="KAK5861974.1"/>
    </source>
</evidence>
<name>A0AAN8AMR3_ELEMC</name>
<evidence type="ECO:0000313" key="2">
    <source>
        <dbReference type="Proteomes" id="UP001346869"/>
    </source>
</evidence>